<proteinExistence type="predicted"/>
<dbReference type="SUPFAM" id="SSF55729">
    <property type="entry name" value="Acyl-CoA N-acyltransferases (Nat)"/>
    <property type="match status" value="1"/>
</dbReference>
<dbReference type="GO" id="GO:0016746">
    <property type="term" value="F:acyltransferase activity"/>
    <property type="evidence" value="ECO:0007669"/>
    <property type="project" value="UniProtKB-KW"/>
</dbReference>
<evidence type="ECO:0000313" key="2">
    <source>
        <dbReference type="EMBL" id="MFD2829493.1"/>
    </source>
</evidence>
<dbReference type="EMBL" id="JBHUOQ010000001">
    <property type="protein sequence ID" value="MFD2829493.1"/>
    <property type="molecule type" value="Genomic_DNA"/>
</dbReference>
<dbReference type="EC" id="2.3.-.-" evidence="2"/>
<keyword evidence="2" id="KW-0808">Transferase</keyword>
<dbReference type="PROSITE" id="PS51186">
    <property type="entry name" value="GNAT"/>
    <property type="match status" value="1"/>
</dbReference>
<reference evidence="3" key="1">
    <citation type="journal article" date="2019" name="Int. J. Syst. Evol. Microbiol.">
        <title>The Global Catalogue of Microorganisms (GCM) 10K type strain sequencing project: providing services to taxonomists for standard genome sequencing and annotation.</title>
        <authorList>
            <consortium name="The Broad Institute Genomics Platform"/>
            <consortium name="The Broad Institute Genome Sequencing Center for Infectious Disease"/>
            <person name="Wu L."/>
            <person name="Ma J."/>
        </authorList>
    </citation>
    <scope>NUCLEOTIDE SEQUENCE [LARGE SCALE GENOMIC DNA]</scope>
    <source>
        <strain evidence="3">KCTC 33575</strain>
    </source>
</reference>
<accession>A0ABW5WTZ9</accession>
<keyword evidence="2" id="KW-0012">Acyltransferase</keyword>
<organism evidence="2 3">
    <name type="scientific">Corticicoccus populi</name>
    <dbReference type="NCBI Taxonomy" id="1812821"/>
    <lineage>
        <taxon>Bacteria</taxon>
        <taxon>Bacillati</taxon>
        <taxon>Bacillota</taxon>
        <taxon>Bacilli</taxon>
        <taxon>Bacillales</taxon>
        <taxon>Staphylococcaceae</taxon>
        <taxon>Corticicoccus</taxon>
    </lineage>
</organism>
<dbReference type="InterPro" id="IPR000182">
    <property type="entry name" value="GNAT_dom"/>
</dbReference>
<dbReference type="Pfam" id="PF00583">
    <property type="entry name" value="Acetyltransf_1"/>
    <property type="match status" value="1"/>
</dbReference>
<protein>
    <submittedName>
        <fullName evidence="2">GNAT family N-acetyltransferase</fullName>
        <ecNumber evidence="2">2.3.-.-</ecNumber>
    </submittedName>
</protein>
<dbReference type="Proteomes" id="UP001597519">
    <property type="component" value="Unassembled WGS sequence"/>
</dbReference>
<dbReference type="Gene3D" id="3.40.630.30">
    <property type="match status" value="1"/>
</dbReference>
<comment type="caution">
    <text evidence="2">The sequence shown here is derived from an EMBL/GenBank/DDBJ whole genome shotgun (WGS) entry which is preliminary data.</text>
</comment>
<gene>
    <name evidence="2" type="ORF">ACFSX4_03370</name>
</gene>
<name>A0ABW5WTZ9_9STAP</name>
<evidence type="ECO:0000259" key="1">
    <source>
        <dbReference type="PROSITE" id="PS51186"/>
    </source>
</evidence>
<evidence type="ECO:0000313" key="3">
    <source>
        <dbReference type="Proteomes" id="UP001597519"/>
    </source>
</evidence>
<feature type="domain" description="N-acetyltransferase" evidence="1">
    <location>
        <begin position="17"/>
        <end position="158"/>
    </location>
</feature>
<dbReference type="InterPro" id="IPR016181">
    <property type="entry name" value="Acyl_CoA_acyltransferase"/>
</dbReference>
<sequence>MNLKVIPMNHFVALEILSWRYETPYDLYNIVLNDEEVNEKLNGSYQAIFDEDKQIILGFFCTGLSAQVPAGKAADVYKEQYIDIGLGMSPEYTGKGCGTEFLSFIIKELKQMHPDSLLRLTVAVFNKRAIRLYEKMGFYKKDEFSSSTVRFITMIQKS</sequence>
<keyword evidence="3" id="KW-1185">Reference proteome</keyword>
<dbReference type="RefSeq" id="WP_377771540.1">
    <property type="nucleotide sequence ID" value="NZ_JBHUOQ010000001.1"/>
</dbReference>